<comment type="similarity">
    <text evidence="2">Belongs to the UPF0702 family.</text>
</comment>
<dbReference type="GO" id="GO:0005886">
    <property type="term" value="C:plasma membrane"/>
    <property type="evidence" value="ECO:0007669"/>
    <property type="project" value="UniProtKB-SubCell"/>
</dbReference>
<dbReference type="OrthoDB" id="9778331at2"/>
<dbReference type="Pfam" id="PF04239">
    <property type="entry name" value="DUF421"/>
    <property type="match status" value="1"/>
</dbReference>
<evidence type="ECO:0000256" key="3">
    <source>
        <dbReference type="ARBA" id="ARBA00022475"/>
    </source>
</evidence>
<dbReference type="InterPro" id="IPR023090">
    <property type="entry name" value="UPF0702_alpha/beta_dom_sf"/>
</dbReference>
<dbReference type="AlphaFoldDB" id="A0A1G7Z3S4"/>
<reference evidence="9 10" key="1">
    <citation type="submission" date="2016-10" db="EMBL/GenBank/DDBJ databases">
        <authorList>
            <person name="de Groot N.N."/>
        </authorList>
    </citation>
    <scope>NUCLEOTIDE SEQUENCE [LARGE SCALE GENOMIC DNA]</scope>
    <source>
        <strain evidence="9 10">DSM 21632</strain>
    </source>
</reference>
<name>A0A1G7Z3S4_9BACI</name>
<keyword evidence="3" id="KW-1003">Cell membrane</keyword>
<evidence type="ECO:0000256" key="7">
    <source>
        <dbReference type="SAM" id="Phobius"/>
    </source>
</evidence>
<keyword evidence="5 7" id="KW-1133">Transmembrane helix</keyword>
<evidence type="ECO:0000313" key="10">
    <source>
        <dbReference type="Proteomes" id="UP000199163"/>
    </source>
</evidence>
<feature type="transmembrane region" description="Helical" evidence="7">
    <location>
        <begin position="12"/>
        <end position="31"/>
    </location>
</feature>
<gene>
    <name evidence="9" type="ORF">SAMN05192534_101387</name>
</gene>
<dbReference type="RefSeq" id="WP_139184695.1">
    <property type="nucleotide sequence ID" value="NZ_FNDK01000001.1"/>
</dbReference>
<evidence type="ECO:0000256" key="2">
    <source>
        <dbReference type="ARBA" id="ARBA00006448"/>
    </source>
</evidence>
<evidence type="ECO:0000256" key="4">
    <source>
        <dbReference type="ARBA" id="ARBA00022692"/>
    </source>
</evidence>
<keyword evidence="6 7" id="KW-0472">Membrane</keyword>
<keyword evidence="10" id="KW-1185">Reference proteome</keyword>
<dbReference type="PANTHER" id="PTHR34582:SF6">
    <property type="entry name" value="UPF0702 TRANSMEMBRANE PROTEIN YCAP"/>
    <property type="match status" value="1"/>
</dbReference>
<dbReference type="STRING" id="568899.SAMN05192534_101387"/>
<evidence type="ECO:0000256" key="1">
    <source>
        <dbReference type="ARBA" id="ARBA00004651"/>
    </source>
</evidence>
<organism evidence="9 10">
    <name type="scientific">Alteribacillus persepolensis</name>
    <dbReference type="NCBI Taxonomy" id="568899"/>
    <lineage>
        <taxon>Bacteria</taxon>
        <taxon>Bacillati</taxon>
        <taxon>Bacillota</taxon>
        <taxon>Bacilli</taxon>
        <taxon>Bacillales</taxon>
        <taxon>Bacillaceae</taxon>
        <taxon>Alteribacillus</taxon>
    </lineage>
</organism>
<feature type="domain" description="YetF C-terminal" evidence="8">
    <location>
        <begin position="88"/>
        <end position="218"/>
    </location>
</feature>
<evidence type="ECO:0000313" key="9">
    <source>
        <dbReference type="EMBL" id="SDH03245.1"/>
    </source>
</evidence>
<evidence type="ECO:0000259" key="8">
    <source>
        <dbReference type="Pfam" id="PF04239"/>
    </source>
</evidence>
<evidence type="ECO:0000256" key="6">
    <source>
        <dbReference type="ARBA" id="ARBA00023136"/>
    </source>
</evidence>
<dbReference type="Gene3D" id="3.30.240.20">
    <property type="entry name" value="bsu07140 like domains"/>
    <property type="match status" value="2"/>
</dbReference>
<dbReference type="InterPro" id="IPR007353">
    <property type="entry name" value="DUF421"/>
</dbReference>
<dbReference type="EMBL" id="FNDK01000001">
    <property type="protein sequence ID" value="SDH03245.1"/>
    <property type="molecule type" value="Genomic_DNA"/>
</dbReference>
<proteinExistence type="inferred from homology"/>
<evidence type="ECO:0000256" key="5">
    <source>
        <dbReference type="ARBA" id="ARBA00022989"/>
    </source>
</evidence>
<comment type="subcellular location">
    <subcellularLocation>
        <location evidence="1">Cell membrane</location>
        <topology evidence="1">Multi-pass membrane protein</topology>
    </subcellularLocation>
</comment>
<accession>A0A1G7Z3S4</accession>
<keyword evidence="4 7" id="KW-0812">Transmembrane</keyword>
<sequence length="241" mass="26798">MIFDTLKDIVLVYGRILTILPVVLAVAIFMGRRAIGELPIFDFLIIITLGAVVGADIADPSIHHIPTAAAVVAIGVLQRLVAHWKITSRTVERLITFEPTIVVYDGVLLKHNLQHIDYSIDNILQMLREKDVFDIRDVRLAIVEANGALSVLKKTEKNPVTTGDMGIQKQSAVAYPVIIDGEVHEPVLKHLHVDYLWLRQQLIQHGIEDVSQVFFASINPSLKLHISLKNNSTTPVPPLVH</sequence>
<dbReference type="Proteomes" id="UP000199163">
    <property type="component" value="Unassembled WGS sequence"/>
</dbReference>
<protein>
    <submittedName>
        <fullName evidence="9">Uncharacterized membrane protein YcaP, DUF421 family</fullName>
    </submittedName>
</protein>
<dbReference type="PANTHER" id="PTHR34582">
    <property type="entry name" value="UPF0702 TRANSMEMBRANE PROTEIN YCAP"/>
    <property type="match status" value="1"/>
</dbReference>